<evidence type="ECO:0000259" key="4">
    <source>
        <dbReference type="PROSITE" id="PS50110"/>
    </source>
</evidence>
<dbReference type="PROSITE" id="PS51755">
    <property type="entry name" value="OMPR_PHOB"/>
    <property type="match status" value="1"/>
</dbReference>
<dbReference type="InterPro" id="IPR016032">
    <property type="entry name" value="Sig_transdc_resp-reg_C-effctor"/>
</dbReference>
<evidence type="ECO:0000256" key="2">
    <source>
        <dbReference type="PROSITE-ProRule" id="PRU00169"/>
    </source>
</evidence>
<comment type="caution">
    <text evidence="6">The sequence shown here is derived from an EMBL/GenBank/DDBJ whole genome shotgun (WGS) entry which is preliminary data.</text>
</comment>
<feature type="modified residue" description="4-aspartylphosphate" evidence="2">
    <location>
        <position position="53"/>
    </location>
</feature>
<dbReference type="RefSeq" id="WP_187754725.1">
    <property type="nucleotide sequence ID" value="NZ_JABURY010000006.1"/>
</dbReference>
<organism evidence="6 7">
    <name type="scientific">Frischella japonica</name>
    <dbReference type="NCBI Taxonomy" id="2741544"/>
    <lineage>
        <taxon>Bacteria</taxon>
        <taxon>Pseudomonadati</taxon>
        <taxon>Pseudomonadota</taxon>
        <taxon>Gammaproteobacteria</taxon>
        <taxon>Orbales</taxon>
        <taxon>Orbaceae</taxon>
        <taxon>Frischella</taxon>
    </lineage>
</organism>
<dbReference type="SUPFAM" id="SSF46894">
    <property type="entry name" value="C-terminal effector domain of the bipartite response regulators"/>
    <property type="match status" value="1"/>
</dbReference>
<dbReference type="Gene3D" id="3.40.50.2300">
    <property type="match status" value="1"/>
</dbReference>
<dbReference type="Pfam" id="PF00486">
    <property type="entry name" value="Trans_reg_C"/>
    <property type="match status" value="1"/>
</dbReference>
<dbReference type="EMBL" id="JABURY010000006">
    <property type="protein sequence ID" value="MBC9130292.1"/>
    <property type="molecule type" value="Genomic_DNA"/>
</dbReference>
<proteinExistence type="predicted"/>
<gene>
    <name evidence="6" type="primary">creB</name>
    <name evidence="6" type="ORF">FcAc13_03100</name>
</gene>
<dbReference type="InterPro" id="IPR001867">
    <property type="entry name" value="OmpR/PhoB-type_DNA-bd"/>
</dbReference>
<keyword evidence="2" id="KW-0597">Phosphoprotein</keyword>
<feature type="DNA-binding region" description="OmpR/PhoB-type" evidence="3">
    <location>
        <begin position="127"/>
        <end position="227"/>
    </location>
</feature>
<dbReference type="PANTHER" id="PTHR48111:SF6">
    <property type="entry name" value="TRANSCRIPTIONAL REGULATORY PROTEIN CREB"/>
    <property type="match status" value="1"/>
</dbReference>
<dbReference type="SMART" id="SM00448">
    <property type="entry name" value="REC"/>
    <property type="match status" value="1"/>
</dbReference>
<dbReference type="NCBIfam" id="NF008296">
    <property type="entry name" value="PRK11083.1"/>
    <property type="match status" value="1"/>
</dbReference>
<dbReference type="Gene3D" id="6.10.250.690">
    <property type="match status" value="1"/>
</dbReference>
<evidence type="ECO:0000313" key="6">
    <source>
        <dbReference type="EMBL" id="MBC9130292.1"/>
    </source>
</evidence>
<feature type="domain" description="Response regulatory" evidence="4">
    <location>
        <begin position="4"/>
        <end position="117"/>
    </location>
</feature>
<dbReference type="InterPro" id="IPR001789">
    <property type="entry name" value="Sig_transdc_resp-reg_receiver"/>
</dbReference>
<dbReference type="SMART" id="SM00862">
    <property type="entry name" value="Trans_reg_C"/>
    <property type="match status" value="1"/>
</dbReference>
<feature type="domain" description="OmpR/PhoB-type" evidence="5">
    <location>
        <begin position="127"/>
        <end position="227"/>
    </location>
</feature>
<dbReference type="SUPFAM" id="SSF52172">
    <property type="entry name" value="CheY-like"/>
    <property type="match status" value="1"/>
</dbReference>
<accession>A0ABR7QVP3</accession>
<dbReference type="CDD" id="cd17574">
    <property type="entry name" value="REC_OmpR"/>
    <property type="match status" value="1"/>
</dbReference>
<dbReference type="InterPro" id="IPR011006">
    <property type="entry name" value="CheY-like_superfamily"/>
</dbReference>
<dbReference type="Proteomes" id="UP000651208">
    <property type="component" value="Unassembled WGS sequence"/>
</dbReference>
<evidence type="ECO:0000259" key="5">
    <source>
        <dbReference type="PROSITE" id="PS51755"/>
    </source>
</evidence>
<evidence type="ECO:0000256" key="3">
    <source>
        <dbReference type="PROSITE-ProRule" id="PRU01091"/>
    </source>
</evidence>
<protein>
    <submittedName>
        <fullName evidence="6">Two-component system response regulator CreB</fullName>
    </submittedName>
</protein>
<dbReference type="PROSITE" id="PS50110">
    <property type="entry name" value="RESPONSE_REGULATORY"/>
    <property type="match status" value="1"/>
</dbReference>
<reference evidence="6 7" key="1">
    <citation type="submission" date="2020-06" db="EMBL/GenBank/DDBJ databases">
        <title>Frischella cerana isolated from Apis cerana gut homogenate.</title>
        <authorList>
            <person name="Wolter L.A."/>
            <person name="Suenami S."/>
            <person name="Miyazaki R."/>
        </authorList>
    </citation>
    <scope>NUCLEOTIDE SEQUENCE [LARGE SCALE GENOMIC DNA]</scope>
    <source>
        <strain evidence="6 7">Ac13</strain>
    </source>
</reference>
<evidence type="ECO:0000256" key="1">
    <source>
        <dbReference type="ARBA" id="ARBA00023125"/>
    </source>
</evidence>
<dbReference type="InterPro" id="IPR036388">
    <property type="entry name" value="WH-like_DNA-bd_sf"/>
</dbReference>
<evidence type="ECO:0000313" key="7">
    <source>
        <dbReference type="Proteomes" id="UP000651208"/>
    </source>
</evidence>
<dbReference type="Gene3D" id="1.10.10.10">
    <property type="entry name" value="Winged helix-like DNA-binding domain superfamily/Winged helix DNA-binding domain"/>
    <property type="match status" value="1"/>
</dbReference>
<keyword evidence="7" id="KW-1185">Reference proteome</keyword>
<dbReference type="PANTHER" id="PTHR48111">
    <property type="entry name" value="REGULATOR OF RPOS"/>
    <property type="match status" value="1"/>
</dbReference>
<sequence length="228" mass="26613">MMLSIWLVEDEAYIADSLIYMLEKNHYQVRWFERGELMLKALSTSQPNLMILDVGLPDIIGFELAKQVLLKYDIPIIFLTARDDEIDRIIGLEIGADDYIVKPFSLREVLARIKTVLRRFHKQSPPIANIALGPFMLNEEGSVIYYYNERLSLTRYEYSLLKTMIKAPNRIFSRKQLLDIVWQDNLSSMERTVDTHIKTIRQKLTMVYSADEQPIQTHHGLGYSLKID</sequence>
<dbReference type="Pfam" id="PF00072">
    <property type="entry name" value="Response_reg"/>
    <property type="match status" value="1"/>
</dbReference>
<keyword evidence="1 3" id="KW-0238">DNA-binding</keyword>
<dbReference type="CDD" id="cd00383">
    <property type="entry name" value="trans_reg_C"/>
    <property type="match status" value="1"/>
</dbReference>
<dbReference type="InterPro" id="IPR039420">
    <property type="entry name" value="WalR-like"/>
</dbReference>
<name>A0ABR7QVP3_9GAMM</name>